<dbReference type="Proteomes" id="UP000838821">
    <property type="component" value="Unassembled WGS sequence"/>
</dbReference>
<name>A0ABN8FZV1_9BACL</name>
<keyword evidence="3" id="KW-1185">Reference proteome</keyword>
<feature type="transmembrane region" description="Helical" evidence="1">
    <location>
        <begin position="122"/>
        <end position="139"/>
    </location>
</feature>
<accession>A0ABN8FZV1</accession>
<feature type="transmembrane region" description="Helical" evidence="1">
    <location>
        <begin position="62"/>
        <end position="82"/>
    </location>
</feature>
<feature type="transmembrane region" description="Helical" evidence="1">
    <location>
        <begin position="159"/>
        <end position="178"/>
    </location>
</feature>
<organism evidence="2 3">
    <name type="scientific">Paenibacillus allorhizoplanae</name>
    <dbReference type="NCBI Taxonomy" id="2905648"/>
    <lineage>
        <taxon>Bacteria</taxon>
        <taxon>Bacillati</taxon>
        <taxon>Bacillota</taxon>
        <taxon>Bacilli</taxon>
        <taxon>Bacillales</taxon>
        <taxon>Paenibacillaceae</taxon>
        <taxon>Paenibacillus</taxon>
    </lineage>
</organism>
<protein>
    <submittedName>
        <fullName evidence="2">Uncharacterized protein</fullName>
    </submittedName>
</protein>
<feature type="transmembrane region" description="Helical" evidence="1">
    <location>
        <begin position="29"/>
        <end position="50"/>
    </location>
</feature>
<evidence type="ECO:0000313" key="2">
    <source>
        <dbReference type="EMBL" id="CAH1195714.1"/>
    </source>
</evidence>
<comment type="caution">
    <text evidence="2">The sequence shown here is derived from an EMBL/GenBank/DDBJ whole genome shotgun (WGS) entry which is preliminary data.</text>
</comment>
<dbReference type="EMBL" id="CAKMMW010000002">
    <property type="protein sequence ID" value="CAH1195714.1"/>
    <property type="molecule type" value="Genomic_DNA"/>
</dbReference>
<reference evidence="2" key="1">
    <citation type="submission" date="2022-01" db="EMBL/GenBank/DDBJ databases">
        <authorList>
            <person name="Criscuolo A."/>
        </authorList>
    </citation>
    <scope>NUCLEOTIDE SEQUENCE</scope>
    <source>
        <strain evidence="2">CIP111891</strain>
    </source>
</reference>
<evidence type="ECO:0000256" key="1">
    <source>
        <dbReference type="SAM" id="Phobius"/>
    </source>
</evidence>
<sequence>MCFFCSVLNVCEVGHICKKTQVDEGDNGAASMGNILLITFYILTIITFFVIKRKLQLFETIFCWLIVLLLHGVYFMIITLNYQLLIPSPRLPDIILRIVYQQVITPIIVIWAMEQFLKIRGLLYKTFSICMFSIFHMVLKFCMQNLGIVQYSEEWRVSWSCLESILLLICTGVALLLYRLVMRKEGMPFESS</sequence>
<gene>
    <name evidence="2" type="ORF">PAECIP111891_00726</name>
</gene>
<proteinExistence type="predicted"/>
<keyword evidence="1" id="KW-0472">Membrane</keyword>
<keyword evidence="1" id="KW-0812">Transmembrane</keyword>
<feature type="transmembrane region" description="Helical" evidence="1">
    <location>
        <begin position="94"/>
        <end position="113"/>
    </location>
</feature>
<evidence type="ECO:0000313" key="3">
    <source>
        <dbReference type="Proteomes" id="UP000838821"/>
    </source>
</evidence>
<keyword evidence="1" id="KW-1133">Transmembrane helix</keyword>